<dbReference type="InterPro" id="IPR025312">
    <property type="entry name" value="DUF4216"/>
</dbReference>
<dbReference type="InterPro" id="IPR004242">
    <property type="entry name" value="Transposase_21"/>
</dbReference>
<reference evidence="3 4" key="1">
    <citation type="journal article" date="2018" name="PLoS Genet.">
        <title>Population sequencing reveals clonal diversity and ancestral inbreeding in the grapevine cultivar Chardonnay.</title>
        <authorList>
            <person name="Roach M.J."/>
            <person name="Johnson D.L."/>
            <person name="Bohlmann J."/>
            <person name="van Vuuren H.J."/>
            <person name="Jones S.J."/>
            <person name="Pretorius I.S."/>
            <person name="Schmidt S.A."/>
            <person name="Borneman A.R."/>
        </authorList>
    </citation>
    <scope>NUCLEOTIDE SEQUENCE [LARGE SCALE GENOMIC DNA]</scope>
    <source>
        <strain evidence="4">cv. Chardonnay</strain>
        <tissue evidence="3">Leaf</tissue>
    </source>
</reference>
<accession>A0A438J0H9</accession>
<dbReference type="InterPro" id="IPR025452">
    <property type="entry name" value="DUF4218"/>
</dbReference>
<comment type="caution">
    <text evidence="3">The sequence shown here is derived from an EMBL/GenBank/DDBJ whole genome shotgun (WGS) entry which is preliminary data.</text>
</comment>
<evidence type="ECO:0000313" key="4">
    <source>
        <dbReference type="Proteomes" id="UP000288805"/>
    </source>
</evidence>
<feature type="domain" description="DUF4216" evidence="1">
    <location>
        <begin position="548"/>
        <end position="616"/>
    </location>
</feature>
<dbReference type="EMBL" id="QGNW01000070">
    <property type="protein sequence ID" value="RVX02459.1"/>
    <property type="molecule type" value="Genomic_DNA"/>
</dbReference>
<dbReference type="PANTHER" id="PTHR48258">
    <property type="entry name" value="DUF4218 DOMAIN-CONTAINING PROTEIN-RELATED"/>
    <property type="match status" value="1"/>
</dbReference>
<dbReference type="Pfam" id="PF13952">
    <property type="entry name" value="DUF4216"/>
    <property type="match status" value="1"/>
</dbReference>
<dbReference type="Pfam" id="PF02992">
    <property type="entry name" value="Transposase_21"/>
    <property type="match status" value="1"/>
</dbReference>
<dbReference type="Pfam" id="PF13960">
    <property type="entry name" value="DUF4218"/>
    <property type="match status" value="1"/>
</dbReference>
<gene>
    <name evidence="3" type="ORF">CK203_031128</name>
</gene>
<evidence type="ECO:0008006" key="5">
    <source>
        <dbReference type="Google" id="ProtNLM"/>
    </source>
</evidence>
<dbReference type="PANTHER" id="PTHR48258:SF9">
    <property type="entry name" value="OS01G0348150 PROTEIN"/>
    <property type="match status" value="1"/>
</dbReference>
<evidence type="ECO:0000259" key="2">
    <source>
        <dbReference type="Pfam" id="PF13960"/>
    </source>
</evidence>
<name>A0A438J0H9_VITVI</name>
<evidence type="ECO:0000313" key="3">
    <source>
        <dbReference type="EMBL" id="RVX02459.1"/>
    </source>
</evidence>
<feature type="domain" description="DUF4218" evidence="2">
    <location>
        <begin position="350"/>
        <end position="454"/>
    </location>
</feature>
<sequence>MRHPSNSPSWKLVDHRWPDFASKPRNLILAISADGPRQLGNDIDVYLAPLLDDIKMLWEEGVESYDAHRQKLFTLRAILLWTINDFPAYGNLSGCVVKGYFACPICGEDTYSHRLNHGKKNSYTGHRRFVPCNNPFRKQKKAFNGEQEFRSTSQPLSGKEILRKIDVICNSWGKNKITRDKLNVKTTNCWKKKSIFFDLEYWKYLHVRHNLDVMHIEKNVCESIIGTLLNIPGKTKDGLNSRLDLVEMGLRCELGPRFESNRTYLPPACYTLSKVEKKVFCQTLSQLKVPEGYCSNMRNLVTMEDLKLYGLKSHDYHALMQQLLLVSLRSIFPKHVRHAICRLSFFFNALCSKVVDVVALDKLQNDVVVTLCLLEKYFPPSFFDIMLHLTVHLVREVRLCEPVYLRWMYPFERFMKVFKGYVRNRNRPEGCIAECYIAEEAIEFCTKYLSNIDAIGIPISANIDQKVGAPIPGGQVVWIAHGPSHYVSKYHGYVINGCRYRTKERDDLRATQNNGVSIIASTLQIASAKDQNPVFGELCFYWIITEIWDLDYTMFRILVFKCDWVDNRNGIKVDDLGFTLVDFNKTVHKSDPFILASQTKQVFYVQDQHDPRWSVVLSTPQKYFLDRERGDDLVDNFIEHHPFIGALPQVEAFDAMDDSDAICM</sequence>
<protein>
    <recommendedName>
        <fullName evidence="5">DUF4216 domain-containing protein</fullName>
    </recommendedName>
</protein>
<dbReference type="AlphaFoldDB" id="A0A438J0H9"/>
<evidence type="ECO:0000259" key="1">
    <source>
        <dbReference type="Pfam" id="PF13952"/>
    </source>
</evidence>
<organism evidence="3 4">
    <name type="scientific">Vitis vinifera</name>
    <name type="common">Grape</name>
    <dbReference type="NCBI Taxonomy" id="29760"/>
    <lineage>
        <taxon>Eukaryota</taxon>
        <taxon>Viridiplantae</taxon>
        <taxon>Streptophyta</taxon>
        <taxon>Embryophyta</taxon>
        <taxon>Tracheophyta</taxon>
        <taxon>Spermatophyta</taxon>
        <taxon>Magnoliopsida</taxon>
        <taxon>eudicotyledons</taxon>
        <taxon>Gunneridae</taxon>
        <taxon>Pentapetalae</taxon>
        <taxon>rosids</taxon>
        <taxon>Vitales</taxon>
        <taxon>Vitaceae</taxon>
        <taxon>Viteae</taxon>
        <taxon>Vitis</taxon>
    </lineage>
</organism>
<dbReference type="Proteomes" id="UP000288805">
    <property type="component" value="Unassembled WGS sequence"/>
</dbReference>
<proteinExistence type="predicted"/>